<evidence type="ECO:0000256" key="1">
    <source>
        <dbReference type="SAM" id="Phobius"/>
    </source>
</evidence>
<feature type="transmembrane region" description="Helical" evidence="1">
    <location>
        <begin position="153"/>
        <end position="174"/>
    </location>
</feature>
<reference evidence="2 3" key="1">
    <citation type="journal article" date="2010" name="PLoS ONE">
        <title>The glycobiome of the rumen bacterium Butyrivibrio proteoclasticus B316(T) highlights adaptation to a polysaccharide-rich environment.</title>
        <authorList>
            <person name="Kelly W.J."/>
            <person name="Leahy S.C."/>
            <person name="Altermann E."/>
            <person name="Yeoman C.J."/>
            <person name="Dunne J.C."/>
            <person name="Kong Z."/>
            <person name="Pacheco D.M."/>
            <person name="Li D."/>
            <person name="Noel S.J."/>
            <person name="Moon C.D."/>
            <person name="Cookson A.L."/>
            <person name="Attwood G.T."/>
        </authorList>
    </citation>
    <scope>NUCLEOTIDE SEQUENCE [LARGE SCALE GENOMIC DNA]</scope>
    <source>
        <strain evidence="3">ATCC 51982 / DSM 14932 / B316</strain>
    </source>
</reference>
<keyword evidence="1" id="KW-0812">Transmembrane</keyword>
<name>E0RY53_BUTPB</name>
<dbReference type="RefSeq" id="WP_013281661.1">
    <property type="nucleotide sequence ID" value="NC_014387.1"/>
</dbReference>
<sequence>MQAIAFLSLLICLWNIGDYPKDERVGKYKWMTLVPFIAVFLIAFSFFEAASTSVPQGKNITKLVKVEDSDDNVLYWNLLINVDTDGSYDVEGFVSPADGRIIEVEPYSYEYFGQEASFTCWDEELDDHIRYDTIIYRQDVDVAIMDRVKSLGIFNVILYSLGMLISIYASYISIKYWQKWNKDN</sequence>
<protein>
    <submittedName>
        <fullName evidence="2">Uncharacterized protein</fullName>
    </submittedName>
</protein>
<dbReference type="Proteomes" id="UP000001299">
    <property type="component" value="Chromosome 1"/>
</dbReference>
<evidence type="ECO:0000313" key="2">
    <source>
        <dbReference type="EMBL" id="ADL35008.1"/>
    </source>
</evidence>
<evidence type="ECO:0000313" key="3">
    <source>
        <dbReference type="Proteomes" id="UP000001299"/>
    </source>
</evidence>
<organism evidence="2 3">
    <name type="scientific">Butyrivibrio proteoclasticus (strain ATCC 51982 / DSM 14932 / B316)</name>
    <name type="common">Clostridium proteoclasticum</name>
    <dbReference type="NCBI Taxonomy" id="515622"/>
    <lineage>
        <taxon>Bacteria</taxon>
        <taxon>Bacillati</taxon>
        <taxon>Bacillota</taxon>
        <taxon>Clostridia</taxon>
        <taxon>Lachnospirales</taxon>
        <taxon>Lachnospiraceae</taxon>
        <taxon>Butyrivibrio</taxon>
    </lineage>
</organism>
<proteinExistence type="predicted"/>
<keyword evidence="1" id="KW-1133">Transmembrane helix</keyword>
<dbReference type="HOGENOM" id="CLU_1465628_0_0_9"/>
<keyword evidence="3" id="KW-1185">Reference proteome</keyword>
<gene>
    <name evidence="2" type="ordered locus">bpr_I2275</name>
</gene>
<feature type="transmembrane region" description="Helical" evidence="1">
    <location>
        <begin position="28"/>
        <end position="47"/>
    </location>
</feature>
<dbReference type="KEGG" id="bpb:bpr_I2275"/>
<dbReference type="EMBL" id="CP001810">
    <property type="protein sequence ID" value="ADL35008.1"/>
    <property type="molecule type" value="Genomic_DNA"/>
</dbReference>
<keyword evidence="1" id="KW-0472">Membrane</keyword>
<dbReference type="AlphaFoldDB" id="E0RY53"/>
<accession>E0RY53</accession>